<keyword evidence="2" id="KW-1185">Reference proteome</keyword>
<evidence type="ECO:0000313" key="1">
    <source>
        <dbReference type="EMBL" id="KAK2194141.1"/>
    </source>
</evidence>
<sequence length="258" mass="27367">MTNPGWVMYAPSRVSSVVTLLPFCTTTAGGSEDVTDLWVAVTCDSSYVSSSSILRSDLSFLMIVPSGFNVTRSTVVVLVTTTRPLAPASPAGDIRVRSTCSLVIMSRESSIGCVTGRGVVELTDVSRDRVDVSRCFVSNWIGMSAMRMPERTASATGICVFVDEQKNRLFSESTRPIFSASVNFTGPSGSGTATPLVVSRGFCGDRSRLVRSNVSADVTYVVSVSTVNSTPLDGTSIGAVPLSNTRRPLFSASFSEIV</sequence>
<organism evidence="1 2">
    <name type="scientific">Ridgeia piscesae</name>
    <name type="common">Tubeworm</name>
    <dbReference type="NCBI Taxonomy" id="27915"/>
    <lineage>
        <taxon>Eukaryota</taxon>
        <taxon>Metazoa</taxon>
        <taxon>Spiralia</taxon>
        <taxon>Lophotrochozoa</taxon>
        <taxon>Annelida</taxon>
        <taxon>Polychaeta</taxon>
        <taxon>Sedentaria</taxon>
        <taxon>Canalipalpata</taxon>
        <taxon>Sabellida</taxon>
        <taxon>Siboglinidae</taxon>
        <taxon>Ridgeia</taxon>
    </lineage>
</organism>
<dbReference type="AlphaFoldDB" id="A0AAD9ULT9"/>
<comment type="caution">
    <text evidence="1">The sequence shown here is derived from an EMBL/GenBank/DDBJ whole genome shotgun (WGS) entry which is preliminary data.</text>
</comment>
<protein>
    <submittedName>
        <fullName evidence="1">Uncharacterized protein</fullName>
    </submittedName>
</protein>
<dbReference type="EMBL" id="JAODUO010000002">
    <property type="protein sequence ID" value="KAK2194141.1"/>
    <property type="molecule type" value="Genomic_DNA"/>
</dbReference>
<proteinExistence type="predicted"/>
<evidence type="ECO:0000313" key="2">
    <source>
        <dbReference type="Proteomes" id="UP001209878"/>
    </source>
</evidence>
<name>A0AAD9ULT9_RIDPI</name>
<accession>A0AAD9ULT9</accession>
<reference evidence="1" key="1">
    <citation type="journal article" date="2023" name="Mol. Biol. Evol.">
        <title>Third-Generation Sequencing Reveals the Adaptive Role of the Epigenome in Three Deep-Sea Polychaetes.</title>
        <authorList>
            <person name="Perez M."/>
            <person name="Aroh O."/>
            <person name="Sun Y."/>
            <person name="Lan Y."/>
            <person name="Juniper S.K."/>
            <person name="Young C.R."/>
            <person name="Angers B."/>
            <person name="Qian P.Y."/>
        </authorList>
    </citation>
    <scope>NUCLEOTIDE SEQUENCE</scope>
    <source>
        <strain evidence="1">R07B-5</strain>
    </source>
</reference>
<gene>
    <name evidence="1" type="ORF">NP493_2g12005</name>
</gene>
<dbReference type="Proteomes" id="UP001209878">
    <property type="component" value="Unassembled WGS sequence"/>
</dbReference>